<dbReference type="InterPro" id="IPR052797">
    <property type="entry name" value="RegFact_GeneExpr_CellDeath"/>
</dbReference>
<dbReference type="OrthoDB" id="6779477at2759"/>
<dbReference type="Proteomes" id="UP000478052">
    <property type="component" value="Unassembled WGS sequence"/>
</dbReference>
<reference evidence="1 2" key="1">
    <citation type="submission" date="2019-08" db="EMBL/GenBank/DDBJ databases">
        <title>Whole genome of Aphis craccivora.</title>
        <authorList>
            <person name="Voronova N.V."/>
            <person name="Shulinski R.S."/>
            <person name="Bandarenka Y.V."/>
            <person name="Zhorov D.G."/>
            <person name="Warner D."/>
        </authorList>
    </citation>
    <scope>NUCLEOTIDE SEQUENCE [LARGE SCALE GENOMIC DNA]</scope>
    <source>
        <strain evidence="1">180601</strain>
        <tissue evidence="1">Whole Body</tissue>
    </source>
</reference>
<keyword evidence="2" id="KW-1185">Reference proteome</keyword>
<dbReference type="AlphaFoldDB" id="A0A6G0YHI6"/>
<proteinExistence type="predicted"/>
<evidence type="ECO:0000313" key="1">
    <source>
        <dbReference type="EMBL" id="KAF0755805.1"/>
    </source>
</evidence>
<gene>
    <name evidence="1" type="ORF">FWK35_00020416</name>
</gene>
<dbReference type="PANTHER" id="PTHR33936:SF24">
    <property type="entry name" value="C2H2-TYPE DOMAIN-CONTAINING PROTEIN"/>
    <property type="match status" value="1"/>
</dbReference>
<name>A0A6G0YHI6_APHCR</name>
<dbReference type="PANTHER" id="PTHR33936">
    <property type="entry name" value="PROTEIN CBG17840"/>
    <property type="match status" value="1"/>
</dbReference>
<sequence>MHITEFKSWKHNKEQATFSKFITDRVMAKINHLKSKQFYYCHRSYSYRKKGSDIREIKSMGTNKIGGVCPSMLKVTILKCDETEKVHVKYWKTHCGHP</sequence>
<dbReference type="EMBL" id="VUJU01004007">
    <property type="protein sequence ID" value="KAF0755805.1"/>
    <property type="molecule type" value="Genomic_DNA"/>
</dbReference>
<evidence type="ECO:0000313" key="2">
    <source>
        <dbReference type="Proteomes" id="UP000478052"/>
    </source>
</evidence>
<protein>
    <submittedName>
        <fullName evidence="1">MULE domain-containing protein</fullName>
    </submittedName>
</protein>
<comment type="caution">
    <text evidence="1">The sequence shown here is derived from an EMBL/GenBank/DDBJ whole genome shotgun (WGS) entry which is preliminary data.</text>
</comment>
<accession>A0A6G0YHI6</accession>
<organism evidence="1 2">
    <name type="scientific">Aphis craccivora</name>
    <name type="common">Cowpea aphid</name>
    <dbReference type="NCBI Taxonomy" id="307492"/>
    <lineage>
        <taxon>Eukaryota</taxon>
        <taxon>Metazoa</taxon>
        <taxon>Ecdysozoa</taxon>
        <taxon>Arthropoda</taxon>
        <taxon>Hexapoda</taxon>
        <taxon>Insecta</taxon>
        <taxon>Pterygota</taxon>
        <taxon>Neoptera</taxon>
        <taxon>Paraneoptera</taxon>
        <taxon>Hemiptera</taxon>
        <taxon>Sternorrhyncha</taxon>
        <taxon>Aphidomorpha</taxon>
        <taxon>Aphidoidea</taxon>
        <taxon>Aphididae</taxon>
        <taxon>Aphidini</taxon>
        <taxon>Aphis</taxon>
        <taxon>Aphis</taxon>
    </lineage>
</organism>